<dbReference type="EMBL" id="JARDRS010000006">
    <property type="protein sequence ID" value="MDS0019569.1"/>
    <property type="molecule type" value="Genomic_DNA"/>
</dbReference>
<name>A0AAE4J3P5_9ENTR</name>
<protein>
    <submittedName>
        <fullName evidence="1">Uncharacterized protein</fullName>
    </submittedName>
</protein>
<organism evidence="1 2">
    <name type="scientific">Enterobacter hormaechei subsp. steigerwaltii</name>
    <dbReference type="NCBI Taxonomy" id="299766"/>
    <lineage>
        <taxon>Bacteria</taxon>
        <taxon>Pseudomonadati</taxon>
        <taxon>Pseudomonadota</taxon>
        <taxon>Gammaproteobacteria</taxon>
        <taxon>Enterobacterales</taxon>
        <taxon>Enterobacteriaceae</taxon>
        <taxon>Enterobacter</taxon>
        <taxon>Enterobacter cloacae complex</taxon>
    </lineage>
</organism>
<comment type="caution">
    <text evidence="1">The sequence shown here is derived from an EMBL/GenBank/DDBJ whole genome shotgun (WGS) entry which is preliminary data.</text>
</comment>
<dbReference type="RefSeq" id="WP_058670874.1">
    <property type="nucleotide sequence ID" value="NZ_JARDRS010000006.1"/>
</dbReference>
<dbReference type="AlphaFoldDB" id="A0AAE4J3P5"/>
<dbReference type="Proteomes" id="UP001182277">
    <property type="component" value="Unassembled WGS sequence"/>
</dbReference>
<evidence type="ECO:0000313" key="1">
    <source>
        <dbReference type="EMBL" id="MDS0019569.1"/>
    </source>
</evidence>
<gene>
    <name evidence="1" type="ORF">PTZ61_12800</name>
</gene>
<proteinExistence type="predicted"/>
<reference evidence="1" key="1">
    <citation type="submission" date="2023-02" db="EMBL/GenBank/DDBJ databases">
        <title>NDM-1 &amp; ACT-7 co producing ST 133 Enterobacter.</title>
        <authorList>
            <person name="Halder G."/>
            <person name="Chaudhuri B."/>
            <person name="Dutta S."/>
        </authorList>
    </citation>
    <scope>NUCLEOTIDE SEQUENCE</scope>
    <source>
        <strain evidence="1">PEER 323</strain>
    </source>
</reference>
<accession>A0AAE4J3P5</accession>
<evidence type="ECO:0000313" key="2">
    <source>
        <dbReference type="Proteomes" id="UP001182277"/>
    </source>
</evidence>
<sequence>MELSKREQFTKQQLINYVAEKLERIHIAQTLPDCIAQQAHLNKKALEIALAVLTSKPTAWADEVDLEEMQEEGRAYMFKSRRAMGQPDPNCVVELYRLPILWKGAGK</sequence>